<dbReference type="GeneID" id="53686546"/>
<evidence type="ECO:0000313" key="1">
    <source>
        <dbReference type="EMBL" id="NLK31973.1"/>
    </source>
</evidence>
<organism evidence="1 2">
    <name type="scientific">Methanosarcina flavescens</name>
    <dbReference type="NCBI Taxonomy" id="1715806"/>
    <lineage>
        <taxon>Archaea</taxon>
        <taxon>Methanobacteriati</taxon>
        <taxon>Methanobacteriota</taxon>
        <taxon>Stenosarchaea group</taxon>
        <taxon>Methanomicrobia</taxon>
        <taxon>Methanosarcinales</taxon>
        <taxon>Methanosarcinaceae</taxon>
        <taxon>Methanosarcina</taxon>
    </lineage>
</organism>
<dbReference type="RefSeq" id="WP_167829487.1">
    <property type="nucleotide sequence ID" value="NZ_CP032683.1"/>
</dbReference>
<dbReference type="Proteomes" id="UP000585579">
    <property type="component" value="Unassembled WGS sequence"/>
</dbReference>
<sequence length="58" mass="7055">MEDLNLLKRKLDDMSVNELFEYVKENYPENKDIWIGSKKLVIRRVLNLERNRMNTEEA</sequence>
<dbReference type="OrthoDB" id="137800at2157"/>
<dbReference type="EMBL" id="JAAYQL010000021">
    <property type="protein sequence ID" value="NLK31973.1"/>
    <property type="molecule type" value="Genomic_DNA"/>
</dbReference>
<comment type="caution">
    <text evidence="1">The sequence shown here is derived from an EMBL/GenBank/DDBJ whole genome shotgun (WGS) entry which is preliminary data.</text>
</comment>
<dbReference type="AlphaFoldDB" id="A0A7K4ATJ9"/>
<evidence type="ECO:0000313" key="2">
    <source>
        <dbReference type="Proteomes" id="UP000585579"/>
    </source>
</evidence>
<accession>A0A7K4ATJ9</accession>
<proteinExistence type="predicted"/>
<gene>
    <name evidence="1" type="ORF">GX302_03780</name>
</gene>
<reference evidence="1 2" key="1">
    <citation type="journal article" date="2020" name="Biotechnol. Biofuels">
        <title>New insights from the biogas microbiome by comprehensive genome-resolved metagenomics of nearly 1600 species originating from multiple anaerobic digesters.</title>
        <authorList>
            <person name="Campanaro S."/>
            <person name="Treu L."/>
            <person name="Rodriguez-R L.M."/>
            <person name="Kovalovszki A."/>
            <person name="Ziels R.M."/>
            <person name="Maus I."/>
            <person name="Zhu X."/>
            <person name="Kougias P.G."/>
            <person name="Basile A."/>
            <person name="Luo G."/>
            <person name="Schluter A."/>
            <person name="Konstantinidis K.T."/>
            <person name="Angelidaki I."/>
        </authorList>
    </citation>
    <scope>NUCLEOTIDE SEQUENCE [LARGE SCALE GENOMIC DNA]</scope>
    <source>
        <strain evidence="1">AS22ysBPME_46</strain>
    </source>
</reference>
<protein>
    <submittedName>
        <fullName evidence="1">Uncharacterized protein</fullName>
    </submittedName>
</protein>
<name>A0A7K4ATJ9_9EURY</name>